<keyword evidence="1" id="KW-0472">Membrane</keyword>
<dbReference type="Proteomes" id="UP000887116">
    <property type="component" value="Unassembled WGS sequence"/>
</dbReference>
<organism evidence="2 3">
    <name type="scientific">Trichonephila clavata</name>
    <name type="common">Joro spider</name>
    <name type="synonym">Nephila clavata</name>
    <dbReference type="NCBI Taxonomy" id="2740835"/>
    <lineage>
        <taxon>Eukaryota</taxon>
        <taxon>Metazoa</taxon>
        <taxon>Ecdysozoa</taxon>
        <taxon>Arthropoda</taxon>
        <taxon>Chelicerata</taxon>
        <taxon>Arachnida</taxon>
        <taxon>Araneae</taxon>
        <taxon>Araneomorphae</taxon>
        <taxon>Entelegynae</taxon>
        <taxon>Araneoidea</taxon>
        <taxon>Nephilidae</taxon>
        <taxon>Trichonephila</taxon>
    </lineage>
</organism>
<dbReference type="EMBL" id="BMAO01034137">
    <property type="protein sequence ID" value="GFQ94187.1"/>
    <property type="molecule type" value="Genomic_DNA"/>
</dbReference>
<protein>
    <submittedName>
        <fullName evidence="2">Uncharacterized protein</fullName>
    </submittedName>
</protein>
<gene>
    <name evidence="2" type="primary">AVEN_109247_1</name>
    <name evidence="2" type="ORF">TNCT_141491</name>
</gene>
<name>A0A8X6IGS7_TRICU</name>
<dbReference type="AlphaFoldDB" id="A0A8X6IGS7"/>
<evidence type="ECO:0000313" key="2">
    <source>
        <dbReference type="EMBL" id="GFQ94187.1"/>
    </source>
</evidence>
<keyword evidence="3" id="KW-1185">Reference proteome</keyword>
<accession>A0A8X6IGS7</accession>
<feature type="transmembrane region" description="Helical" evidence="1">
    <location>
        <begin position="355"/>
        <end position="374"/>
    </location>
</feature>
<proteinExistence type="predicted"/>
<keyword evidence="1" id="KW-1133">Transmembrane helix</keyword>
<evidence type="ECO:0000313" key="3">
    <source>
        <dbReference type="Proteomes" id="UP000887116"/>
    </source>
</evidence>
<feature type="transmembrane region" description="Helical" evidence="1">
    <location>
        <begin position="80"/>
        <end position="96"/>
    </location>
</feature>
<feature type="transmembrane region" description="Helical" evidence="1">
    <location>
        <begin position="183"/>
        <end position="210"/>
    </location>
</feature>
<evidence type="ECO:0000256" key="1">
    <source>
        <dbReference type="SAM" id="Phobius"/>
    </source>
</evidence>
<feature type="transmembrane region" description="Helical" evidence="1">
    <location>
        <begin position="55"/>
        <end position="74"/>
    </location>
</feature>
<feature type="transmembrane region" description="Helical" evidence="1">
    <location>
        <begin position="132"/>
        <end position="152"/>
    </location>
</feature>
<feature type="transmembrane region" description="Helical" evidence="1">
    <location>
        <begin position="250"/>
        <end position="268"/>
    </location>
</feature>
<feature type="transmembrane region" description="Helical" evidence="1">
    <location>
        <begin position="288"/>
        <end position="309"/>
    </location>
</feature>
<comment type="caution">
    <text evidence="2">The sequence shown here is derived from an EMBL/GenBank/DDBJ whole genome shotgun (WGS) entry which is preliminary data.</text>
</comment>
<sequence>MTEKIITMEKRIITIEKSFQPILFLFHITGLESYPKQRFLKHTRLHHFIWESPRYLFPFLQCLGIVSEALAVILLKEKKASVSVLIIALLLFTVNLQTGISRKKIRVILIKLCKCSQMLQLDQNGRKFQASILTYCFVMITSFVSYTLLYRFSNAFETYKNLFENANPSFLKSKQYVMLIPEIIVIISPIMTALVMIPLTGYYGFVCIYVKLLFNRIEEKIGHLSKSSPYMPLIQSYLELIGIMKSLDDYLCFSAFVIVLSTMFGLFFLNFKIMFRSSDYLSSLFGEIWFLVSICMIIISASAANNAFFTTKETIQSLPWKIPQYHTQLKMIIRCKCMRSVSLTLWKVYKIERSLIFSAMGTLVTYGILLATLSGPK</sequence>
<keyword evidence="1" id="KW-0812">Transmembrane</keyword>
<reference evidence="2" key="1">
    <citation type="submission" date="2020-07" db="EMBL/GenBank/DDBJ databases">
        <title>Multicomponent nature underlies the extraordinary mechanical properties of spider dragline silk.</title>
        <authorList>
            <person name="Kono N."/>
            <person name="Nakamura H."/>
            <person name="Mori M."/>
            <person name="Yoshida Y."/>
            <person name="Ohtoshi R."/>
            <person name="Malay A.D."/>
            <person name="Moran D.A.P."/>
            <person name="Tomita M."/>
            <person name="Numata K."/>
            <person name="Arakawa K."/>
        </authorList>
    </citation>
    <scope>NUCLEOTIDE SEQUENCE</scope>
</reference>